<keyword evidence="2" id="KW-1185">Reference proteome</keyword>
<evidence type="ECO:0008006" key="3">
    <source>
        <dbReference type="Google" id="ProtNLM"/>
    </source>
</evidence>
<dbReference type="EMBL" id="BQNB010014169">
    <property type="protein sequence ID" value="GJT24874.1"/>
    <property type="molecule type" value="Genomic_DNA"/>
</dbReference>
<reference evidence="1" key="1">
    <citation type="journal article" date="2022" name="Int. J. Mol. Sci.">
        <title>Draft Genome of Tanacetum Coccineum: Genomic Comparison of Closely Related Tanacetum-Family Plants.</title>
        <authorList>
            <person name="Yamashiro T."/>
            <person name="Shiraishi A."/>
            <person name="Nakayama K."/>
            <person name="Satake H."/>
        </authorList>
    </citation>
    <scope>NUCLEOTIDE SEQUENCE</scope>
</reference>
<proteinExistence type="predicted"/>
<evidence type="ECO:0000313" key="2">
    <source>
        <dbReference type="Proteomes" id="UP001151760"/>
    </source>
</evidence>
<evidence type="ECO:0000313" key="1">
    <source>
        <dbReference type="EMBL" id="GJT24874.1"/>
    </source>
</evidence>
<gene>
    <name evidence="1" type="ORF">Tco_0894811</name>
</gene>
<comment type="caution">
    <text evidence="1">The sequence shown here is derived from an EMBL/GenBank/DDBJ whole genome shotgun (WGS) entry which is preliminary data.</text>
</comment>
<name>A0ABQ5CE22_9ASTR</name>
<reference evidence="1" key="2">
    <citation type="submission" date="2022-01" db="EMBL/GenBank/DDBJ databases">
        <authorList>
            <person name="Yamashiro T."/>
            <person name="Shiraishi A."/>
            <person name="Satake H."/>
            <person name="Nakayama K."/>
        </authorList>
    </citation>
    <scope>NUCLEOTIDE SEQUENCE</scope>
</reference>
<organism evidence="1 2">
    <name type="scientific">Tanacetum coccineum</name>
    <dbReference type="NCBI Taxonomy" id="301880"/>
    <lineage>
        <taxon>Eukaryota</taxon>
        <taxon>Viridiplantae</taxon>
        <taxon>Streptophyta</taxon>
        <taxon>Embryophyta</taxon>
        <taxon>Tracheophyta</taxon>
        <taxon>Spermatophyta</taxon>
        <taxon>Magnoliopsida</taxon>
        <taxon>eudicotyledons</taxon>
        <taxon>Gunneridae</taxon>
        <taxon>Pentapetalae</taxon>
        <taxon>asterids</taxon>
        <taxon>campanulids</taxon>
        <taxon>Asterales</taxon>
        <taxon>Asteraceae</taxon>
        <taxon>Asteroideae</taxon>
        <taxon>Anthemideae</taxon>
        <taxon>Anthemidinae</taxon>
        <taxon>Tanacetum</taxon>
    </lineage>
</organism>
<accession>A0ABQ5CE22</accession>
<sequence length="161" mass="18848">MTPTIRNVASTSDEVVTRHYVDSTMAETRELITGLGMQNNQMARRQANQFGRLAKVEFPKFQGDDVMGWVFKCEQFFINTTPEVEKEKITCVHLFDKALLWHRQFLKTNRENMDWDVYKGAIIKIFGYVFDDPISALNNAKYEKNAREYQDVTIIYFEVSN</sequence>
<dbReference type="Proteomes" id="UP001151760">
    <property type="component" value="Unassembled WGS sequence"/>
</dbReference>
<protein>
    <recommendedName>
        <fullName evidence="3">Retrotransposon gag domain-containing protein</fullName>
    </recommendedName>
</protein>